<dbReference type="FunFam" id="3.40.1780.10:FF:000001">
    <property type="entry name" value="S-adenosylmethionine:tRNA ribosyltransferase-isomerase"/>
    <property type="match status" value="1"/>
</dbReference>
<dbReference type="HOGENOM" id="CLU_039110_1_0_12"/>
<dbReference type="RefSeq" id="WP_013968799.1">
    <property type="nucleotide sequence ID" value="NC_015732.1"/>
</dbReference>
<reference evidence="15" key="1">
    <citation type="journal article" date="2013" name="Stand. Genomic Sci.">
        <title>Genome sequence of the thermophilic fresh-water bacterium Spirochaeta caldaria type strain (H1(T)), reclassification of Spirochaeta caldaria, Spirochaeta stenostrepta, and Spirochaeta zuelzerae in the genus Treponema as Treponema caldaria comb. nov., Treponema stenostrepta comb. nov., and Treponema zuelzerae comb. nov., and emendation of the genus Treponema.</title>
        <authorList>
            <person name="Abt B."/>
            <person name="Goker M."/>
            <person name="Scheuner C."/>
            <person name="Han C."/>
            <person name="Lu M."/>
            <person name="Misra M."/>
            <person name="Lapidus A."/>
            <person name="Nolan M."/>
            <person name="Lucas S."/>
            <person name="Hammon N."/>
            <person name="Deshpande S."/>
            <person name="Cheng J.F."/>
            <person name="Tapia R."/>
            <person name="Goodwin L.A."/>
            <person name="Pitluck S."/>
            <person name="Liolios K."/>
            <person name="Pagani I."/>
            <person name="Ivanova N."/>
            <person name="Mavromatis K."/>
            <person name="Mikhailova N."/>
            <person name="Huntemann M."/>
            <person name="Pati A."/>
            <person name="Chen A."/>
            <person name="Palaniappan K."/>
            <person name="Land M."/>
            <person name="Hauser L."/>
            <person name="Jeffries C.D."/>
            <person name="Rohde M."/>
            <person name="Spring S."/>
            <person name="Gronow S."/>
            <person name="Detter J.C."/>
            <person name="Bristow J."/>
            <person name="Eisen J.A."/>
            <person name="Markowitz V."/>
            <person name="Hugenholtz P."/>
            <person name="Kyrpides N.C."/>
            <person name="Woyke T."/>
            <person name="Klenk H.P."/>
        </authorList>
    </citation>
    <scope>NUCLEOTIDE SEQUENCE</scope>
    <source>
        <strain evidence="15">ATCC 51460 / DSM 7334 / H1</strain>
    </source>
</reference>
<dbReference type="InterPro" id="IPR042119">
    <property type="entry name" value="QueA_dom2"/>
</dbReference>
<sequence>METTDFSFELPPELIAQHPPAERGKSRLLVLDRRTGRRRHLMVADLPDLVPEGALMVFNDSRVRKARLFARSLDTGAEVEFLLTRFIGGSRWEVMVKRAKRRRPGSRYQFPDGTTVLIEAEAGELRIINFDHPIDDAWLDTYGHIPLPPYIKRSDEAEDSERYQTVYARTPGSSAAPTAGLHFTDEILTRLDARGIERVFVTLHVGLGTFMPVRTSRIEDHVMHEETYSVSEETAAAVERAKREKRPVLAVGTTSVRTLESAWKGDHLERGSSSTSIFIYPPYRFKVVDQLFTNFHTPESTLLMLVSAFAGRELILESYAEAVRERYRFFSYGDAMYIQ</sequence>
<dbReference type="HAMAP" id="MF_00113">
    <property type="entry name" value="QueA"/>
    <property type="match status" value="1"/>
</dbReference>
<gene>
    <name evidence="13" type="primary">queA</name>
    <name evidence="14" type="ordered locus">Spica_1343</name>
</gene>
<dbReference type="Proteomes" id="UP000000503">
    <property type="component" value="Chromosome"/>
</dbReference>
<comment type="subunit">
    <text evidence="3 13">Monomer.</text>
</comment>
<comment type="function">
    <text evidence="13">Transfers and isomerizes the ribose moiety from AdoMet to the 7-aminomethyl group of 7-deazaguanine (preQ1-tRNA) to give epoxyqueuosine (oQ-tRNA).</text>
</comment>
<evidence type="ECO:0000256" key="1">
    <source>
        <dbReference type="ARBA" id="ARBA00004496"/>
    </source>
</evidence>
<dbReference type="AlphaFoldDB" id="F8F2U5"/>
<evidence type="ECO:0000256" key="2">
    <source>
        <dbReference type="ARBA" id="ARBA00004691"/>
    </source>
</evidence>
<evidence type="ECO:0000256" key="3">
    <source>
        <dbReference type="ARBA" id="ARBA00011245"/>
    </source>
</evidence>
<dbReference type="eggNOG" id="COG0809">
    <property type="taxonomic scope" value="Bacteria"/>
</dbReference>
<dbReference type="Pfam" id="PF02547">
    <property type="entry name" value="Queuosine_synth"/>
    <property type="match status" value="1"/>
</dbReference>
<dbReference type="GO" id="GO:0051075">
    <property type="term" value="F:S-adenosylmethionine:tRNA ribosyltransferase-isomerase activity"/>
    <property type="evidence" value="ECO:0007669"/>
    <property type="project" value="UniProtKB-EC"/>
</dbReference>
<dbReference type="GO" id="GO:0005737">
    <property type="term" value="C:cytoplasm"/>
    <property type="evidence" value="ECO:0007669"/>
    <property type="project" value="UniProtKB-SubCell"/>
</dbReference>
<dbReference type="Gene3D" id="2.40.10.240">
    <property type="entry name" value="QueA-like"/>
    <property type="match status" value="1"/>
</dbReference>
<evidence type="ECO:0000256" key="12">
    <source>
        <dbReference type="ARBA" id="ARBA00076160"/>
    </source>
</evidence>
<dbReference type="OrthoDB" id="9805933at2"/>
<dbReference type="EMBL" id="CP002868">
    <property type="protein sequence ID" value="AEJ19489.1"/>
    <property type="molecule type" value="Genomic_DNA"/>
</dbReference>
<dbReference type="InterPro" id="IPR003699">
    <property type="entry name" value="QueA"/>
</dbReference>
<evidence type="ECO:0000256" key="6">
    <source>
        <dbReference type="ARBA" id="ARBA00022691"/>
    </source>
</evidence>
<dbReference type="Gene3D" id="3.40.1780.10">
    <property type="entry name" value="QueA-like"/>
    <property type="match status" value="1"/>
</dbReference>
<evidence type="ECO:0000256" key="7">
    <source>
        <dbReference type="ARBA" id="ARBA00022785"/>
    </source>
</evidence>
<keyword evidence="6 13" id="KW-0949">S-adenosyl-L-methionine</keyword>
<dbReference type="KEGG" id="scd:Spica_1343"/>
<keyword evidence="15" id="KW-1185">Reference proteome</keyword>
<comment type="similarity">
    <text evidence="9 13">Belongs to the QueA family.</text>
</comment>
<dbReference type="NCBIfam" id="NF001140">
    <property type="entry name" value="PRK00147.1"/>
    <property type="match status" value="1"/>
</dbReference>
<dbReference type="PANTHER" id="PTHR30307">
    <property type="entry name" value="S-ADENOSYLMETHIONINE:TRNA RIBOSYLTRANSFERASE-ISOMERASE"/>
    <property type="match status" value="1"/>
</dbReference>
<accession>F8F2U5</accession>
<dbReference type="InterPro" id="IPR036100">
    <property type="entry name" value="QueA_sf"/>
</dbReference>
<comment type="subcellular location">
    <subcellularLocation>
        <location evidence="1 13">Cytoplasm</location>
    </subcellularLocation>
</comment>
<dbReference type="EC" id="2.4.99.17" evidence="10 13"/>
<protein>
    <recommendedName>
        <fullName evidence="11 13">S-adenosylmethionine:tRNA ribosyltransferase-isomerase</fullName>
        <ecNumber evidence="10 13">2.4.99.17</ecNumber>
    </recommendedName>
    <alternativeName>
        <fullName evidence="12 13">Queuosine biosynthesis protein QueA</fullName>
    </alternativeName>
</protein>
<organism evidence="14 15">
    <name type="scientific">Gracilinema caldarium (strain ATCC 51460 / DSM 7334 / H1)</name>
    <name type="common">Treponema caldarium</name>
    <dbReference type="NCBI Taxonomy" id="744872"/>
    <lineage>
        <taxon>Bacteria</taxon>
        <taxon>Pseudomonadati</taxon>
        <taxon>Spirochaetota</taxon>
        <taxon>Spirochaetia</taxon>
        <taxon>Spirochaetales</taxon>
        <taxon>Breznakiellaceae</taxon>
        <taxon>Gracilinema</taxon>
    </lineage>
</organism>
<evidence type="ECO:0000256" key="10">
    <source>
        <dbReference type="ARBA" id="ARBA00066503"/>
    </source>
</evidence>
<evidence type="ECO:0000256" key="4">
    <source>
        <dbReference type="ARBA" id="ARBA00022490"/>
    </source>
</evidence>
<evidence type="ECO:0000313" key="14">
    <source>
        <dbReference type="EMBL" id="AEJ19489.1"/>
    </source>
</evidence>
<keyword evidence="5 13" id="KW-0808">Transferase</keyword>
<dbReference type="STRING" id="744872.Spica_1343"/>
<evidence type="ECO:0000256" key="11">
    <source>
        <dbReference type="ARBA" id="ARBA00069325"/>
    </source>
</evidence>
<keyword evidence="4 13" id="KW-0963">Cytoplasm</keyword>
<proteinExistence type="inferred from homology"/>
<evidence type="ECO:0000256" key="8">
    <source>
        <dbReference type="ARBA" id="ARBA00052751"/>
    </source>
</evidence>
<dbReference type="SUPFAM" id="SSF111337">
    <property type="entry name" value="QueA-like"/>
    <property type="match status" value="1"/>
</dbReference>
<dbReference type="NCBIfam" id="TIGR00113">
    <property type="entry name" value="queA"/>
    <property type="match status" value="1"/>
</dbReference>
<name>F8F2U5_GRAC1</name>
<comment type="pathway">
    <text evidence="2 13">tRNA modification; tRNA-queuosine biosynthesis.</text>
</comment>
<dbReference type="UniPathway" id="UPA00392"/>
<evidence type="ECO:0000256" key="13">
    <source>
        <dbReference type="HAMAP-Rule" id="MF_00113"/>
    </source>
</evidence>
<evidence type="ECO:0000256" key="5">
    <source>
        <dbReference type="ARBA" id="ARBA00022679"/>
    </source>
</evidence>
<evidence type="ECO:0000256" key="9">
    <source>
        <dbReference type="ARBA" id="ARBA00061210"/>
    </source>
</evidence>
<dbReference type="InterPro" id="IPR042118">
    <property type="entry name" value="QueA_dom1"/>
</dbReference>
<dbReference type="PANTHER" id="PTHR30307:SF0">
    <property type="entry name" value="S-ADENOSYLMETHIONINE:TRNA RIBOSYLTRANSFERASE-ISOMERASE"/>
    <property type="match status" value="1"/>
</dbReference>
<dbReference type="GO" id="GO:0008616">
    <property type="term" value="P:tRNA queuosine(34) biosynthetic process"/>
    <property type="evidence" value="ECO:0007669"/>
    <property type="project" value="UniProtKB-UniRule"/>
</dbReference>
<evidence type="ECO:0000313" key="15">
    <source>
        <dbReference type="Proteomes" id="UP000000503"/>
    </source>
</evidence>
<comment type="catalytic activity">
    <reaction evidence="8 13">
        <text>7-aminomethyl-7-carbaguanosine(34) in tRNA + S-adenosyl-L-methionine = epoxyqueuosine(34) in tRNA + adenine + L-methionine + 2 H(+)</text>
        <dbReference type="Rhea" id="RHEA:32155"/>
        <dbReference type="Rhea" id="RHEA-COMP:10342"/>
        <dbReference type="Rhea" id="RHEA-COMP:18582"/>
        <dbReference type="ChEBI" id="CHEBI:15378"/>
        <dbReference type="ChEBI" id="CHEBI:16708"/>
        <dbReference type="ChEBI" id="CHEBI:57844"/>
        <dbReference type="ChEBI" id="CHEBI:59789"/>
        <dbReference type="ChEBI" id="CHEBI:82833"/>
        <dbReference type="ChEBI" id="CHEBI:194443"/>
        <dbReference type="EC" id="2.4.99.17"/>
    </reaction>
</comment>
<keyword evidence="7 13" id="KW-0671">Queuosine biosynthesis</keyword>